<keyword evidence="3" id="KW-1003">Cell membrane</keyword>
<reference evidence="9 10" key="1">
    <citation type="submission" date="2018-12" db="EMBL/GenBank/DDBJ databases">
        <authorList>
            <person name="Kim S.-J."/>
            <person name="Jung G.-Y."/>
        </authorList>
    </citation>
    <scope>NUCLEOTIDE SEQUENCE [LARGE SCALE GENOMIC DNA]</scope>
    <source>
        <strain evidence="9 10">03SU3-P</strain>
    </source>
</reference>
<name>A0A426RPW7_9SPHN</name>
<feature type="transmembrane region" description="Helical" evidence="8">
    <location>
        <begin position="22"/>
        <end position="41"/>
    </location>
</feature>
<evidence type="ECO:0000256" key="8">
    <source>
        <dbReference type="SAM" id="Phobius"/>
    </source>
</evidence>
<evidence type="ECO:0000313" key="9">
    <source>
        <dbReference type="EMBL" id="RRQ51045.1"/>
    </source>
</evidence>
<dbReference type="InterPro" id="IPR003400">
    <property type="entry name" value="ExbD"/>
</dbReference>
<organism evidence="9 10">
    <name type="scientific">Sphingorhabdus wooponensis</name>
    <dbReference type="NCBI Taxonomy" id="940136"/>
    <lineage>
        <taxon>Bacteria</taxon>
        <taxon>Pseudomonadati</taxon>
        <taxon>Pseudomonadota</taxon>
        <taxon>Alphaproteobacteria</taxon>
        <taxon>Sphingomonadales</taxon>
        <taxon>Sphingomonadaceae</taxon>
        <taxon>Sphingorhabdus</taxon>
    </lineage>
</organism>
<dbReference type="GO" id="GO:0015031">
    <property type="term" value="P:protein transport"/>
    <property type="evidence" value="ECO:0007669"/>
    <property type="project" value="UniProtKB-KW"/>
</dbReference>
<evidence type="ECO:0000256" key="6">
    <source>
        <dbReference type="ARBA" id="ARBA00023136"/>
    </source>
</evidence>
<evidence type="ECO:0000256" key="7">
    <source>
        <dbReference type="RuleBase" id="RU003879"/>
    </source>
</evidence>
<comment type="subcellular location">
    <subcellularLocation>
        <location evidence="1">Cell membrane</location>
        <topology evidence="1">Single-pass membrane protein</topology>
    </subcellularLocation>
    <subcellularLocation>
        <location evidence="7">Cell membrane</location>
        <topology evidence="7">Single-pass type II membrane protein</topology>
    </subcellularLocation>
</comment>
<keyword evidence="4 7" id="KW-0812">Transmembrane</keyword>
<keyword evidence="5 8" id="KW-1133">Transmembrane helix</keyword>
<keyword evidence="7" id="KW-0813">Transport</keyword>
<dbReference type="GO" id="GO:0022857">
    <property type="term" value="F:transmembrane transporter activity"/>
    <property type="evidence" value="ECO:0007669"/>
    <property type="project" value="InterPro"/>
</dbReference>
<gene>
    <name evidence="9" type="ORF">D7D48_08580</name>
</gene>
<dbReference type="RefSeq" id="WP_125231018.1">
    <property type="nucleotide sequence ID" value="NZ_RWJI01000002.1"/>
</dbReference>
<keyword evidence="6 8" id="KW-0472">Membrane</keyword>
<evidence type="ECO:0000256" key="4">
    <source>
        <dbReference type="ARBA" id="ARBA00022692"/>
    </source>
</evidence>
<evidence type="ECO:0000256" key="1">
    <source>
        <dbReference type="ARBA" id="ARBA00004162"/>
    </source>
</evidence>
<accession>A0A426RPW7</accession>
<dbReference type="Proteomes" id="UP000268553">
    <property type="component" value="Unassembled WGS sequence"/>
</dbReference>
<dbReference type="AlphaFoldDB" id="A0A426RPW7"/>
<evidence type="ECO:0000256" key="3">
    <source>
        <dbReference type="ARBA" id="ARBA00022475"/>
    </source>
</evidence>
<proteinExistence type="inferred from homology"/>
<dbReference type="EMBL" id="RWJI01000002">
    <property type="protein sequence ID" value="RRQ51045.1"/>
    <property type="molecule type" value="Genomic_DNA"/>
</dbReference>
<protein>
    <submittedName>
        <fullName evidence="9">Biopolymer transporter ExbD</fullName>
    </submittedName>
</protein>
<dbReference type="GO" id="GO:0005886">
    <property type="term" value="C:plasma membrane"/>
    <property type="evidence" value="ECO:0007669"/>
    <property type="project" value="UniProtKB-SubCell"/>
</dbReference>
<comment type="caution">
    <text evidence="9">The sequence shown here is derived from an EMBL/GenBank/DDBJ whole genome shotgun (WGS) entry which is preliminary data.</text>
</comment>
<dbReference type="Pfam" id="PF02472">
    <property type="entry name" value="ExbD"/>
    <property type="match status" value="1"/>
</dbReference>
<comment type="similarity">
    <text evidence="2 7">Belongs to the ExbD/TolR family.</text>
</comment>
<evidence type="ECO:0000313" key="10">
    <source>
        <dbReference type="Proteomes" id="UP000268553"/>
    </source>
</evidence>
<evidence type="ECO:0000256" key="2">
    <source>
        <dbReference type="ARBA" id="ARBA00005811"/>
    </source>
</evidence>
<keyword evidence="10" id="KW-1185">Reference proteome</keyword>
<keyword evidence="7" id="KW-0653">Protein transport</keyword>
<dbReference type="OrthoDB" id="9798629at2"/>
<evidence type="ECO:0000256" key="5">
    <source>
        <dbReference type="ARBA" id="ARBA00022989"/>
    </source>
</evidence>
<sequence>MAISSGGGGNDTPMSDINTTPLVDVMLVLFIVFLIAIPVAIQTVKMDIPVIKFEPTKAKRENVLLSVTTTDVAGRDPGDPAYQGANPGGECRIYWNVTPVDSTELVDRAAKHLKAEFEKLGGEEAAAAGQILPEMLPEAHIRGDINTPYRCIGGAIYTMQMAGFARVGFISSPFENANVQ</sequence>